<dbReference type="InterPro" id="IPR051625">
    <property type="entry name" value="Signaling_Regulatory_Domain"/>
</dbReference>
<feature type="compositionally biased region" description="Basic and acidic residues" evidence="3">
    <location>
        <begin position="770"/>
        <end position="788"/>
    </location>
</feature>
<dbReference type="SUPFAM" id="SSF50985">
    <property type="entry name" value="RCC1/BLIP-II"/>
    <property type="match status" value="1"/>
</dbReference>
<feature type="compositionally biased region" description="Acidic residues" evidence="3">
    <location>
        <begin position="694"/>
        <end position="713"/>
    </location>
</feature>
<feature type="compositionally biased region" description="Basic residues" evidence="3">
    <location>
        <begin position="660"/>
        <end position="674"/>
    </location>
</feature>
<dbReference type="InterPro" id="IPR000408">
    <property type="entry name" value="Reg_chr_condens"/>
</dbReference>
<evidence type="ECO:0000256" key="2">
    <source>
        <dbReference type="PROSITE-ProRule" id="PRU00235"/>
    </source>
</evidence>
<evidence type="ECO:0000256" key="3">
    <source>
        <dbReference type="SAM" id="MobiDB-lite"/>
    </source>
</evidence>
<dbReference type="KEGG" id="osn:115227454"/>
<dbReference type="PROSITE" id="PS50012">
    <property type="entry name" value="RCC1_3"/>
    <property type="match status" value="7"/>
</dbReference>
<feature type="region of interest" description="Disordered" evidence="3">
    <location>
        <begin position="474"/>
        <end position="511"/>
    </location>
</feature>
<proteinExistence type="predicted"/>
<dbReference type="InterPro" id="IPR009091">
    <property type="entry name" value="RCC1/BLIP-II"/>
</dbReference>
<dbReference type="PANTHER" id="PTHR22872:SF9">
    <property type="entry name" value="X-LINKED RETINITIS PIGMENTOSA GTPASE REGULATOR"/>
    <property type="match status" value="1"/>
</dbReference>
<feature type="compositionally biased region" description="Basic and acidic residues" evidence="3">
    <location>
        <begin position="607"/>
        <end position="617"/>
    </location>
</feature>
<keyword evidence="1" id="KW-0677">Repeat</keyword>
<dbReference type="AlphaFoldDB" id="A0A6P7TW64"/>
<feature type="compositionally biased region" description="Basic and acidic residues" evidence="3">
    <location>
        <begin position="639"/>
        <end position="659"/>
    </location>
</feature>
<feature type="domain" description="RCC1-like" evidence="4">
    <location>
        <begin position="32"/>
        <end position="301"/>
    </location>
</feature>
<keyword evidence="5" id="KW-1185">Reference proteome</keyword>
<feature type="repeat" description="RCC1" evidence="2">
    <location>
        <begin position="260"/>
        <end position="310"/>
    </location>
</feature>
<evidence type="ECO:0000259" key="4">
    <source>
        <dbReference type="Pfam" id="PF25390"/>
    </source>
</evidence>
<dbReference type="Gene3D" id="2.130.10.30">
    <property type="entry name" value="Regulator of chromosome condensation 1/beta-lactamase-inhibitor protein II"/>
    <property type="match status" value="1"/>
</dbReference>
<feature type="repeat" description="RCC1" evidence="2">
    <location>
        <begin position="53"/>
        <end position="104"/>
    </location>
</feature>
<dbReference type="Pfam" id="PF25390">
    <property type="entry name" value="WD40_RLD"/>
    <property type="match status" value="1"/>
</dbReference>
<name>A0A6P7TW64_9MOLL</name>
<evidence type="ECO:0000313" key="6">
    <source>
        <dbReference type="RefSeq" id="XP_029654145.1"/>
    </source>
</evidence>
<sequence length="866" mass="95426">MAAEVDIPETGAVFTFGRSRFADNIPSRFWVRNDPILQLACGDQHTALVTESGRIFMFGPNDWGQLGLGHSRHVDKPSCIKALKHEKVSLVACGGCHTLIATDSGKIYSFGANGEGQLGVVGVEKSVEPYHIKKLPSCSHYKALAAGFEHSVCLTESGDVYVWGSNSEGQLGFGDLTESYVPTRLLAEETIKSVAVGYYHTALLTENGSVYVFGETEGGKLGLGDEIKKCRTPVRLVSFDATVQSISCGSSYTALITKQNELYTFGTGSNGELGHGTSQQMLSTPKKVCLPFQVKAVSCGANHTAIITEDGYLYTFGDSRHGKLAQGEDSYSNLFEPCLVDQFESYAIDKVVCGGCHTMVMAHQKPSLNTSHPENTNSSAKTFKVLPPAILSCSTDFSGTLSARDRRRQTTESTNSSLNRTLPSLSGKSQPGSLLASSALENVLCPSSEENHIPQLDGTLPNGKCLTENLKESEEKVENYSVNSEKVAEGISESPMRNSSKTLAPKPAPRKLKPKEIVAQKENDSVKELLPDVVSLNGTEEIFEKEFTVNKQDLPTEHSQKVPLSNGVTLDRIENEECLKDVPIPMKLETNLQSQNKEQPKYLNSKETIEEKGKKEDSEDEIKEISCSEEELVSGEDGDERKNQKNKNGAKENNKDSSVKKKKKDKKQKGKKRNKGVEVNEKRSLEDEKLAEGQQDEEEEEEEVQKENEEEDLEKNNKNKQKSKKGILNIFGKKKVVSDVEDESENKEGKNTEKESEEKKESPRKKKESKKKEIKSDEDKEKGEEKVKGKSGKKQNPPKNGELFWLNSGVVEVEWQLPSLGSGGHILMFLTIVSNNYRVFATLNVNCLLVSQPPSITWLSGFIACL</sequence>
<dbReference type="PRINTS" id="PR00633">
    <property type="entry name" value="RCCNDNSATION"/>
</dbReference>
<protein>
    <submittedName>
        <fullName evidence="6">X-linked retinitis pigmentosa GTPase regulator isoform X1</fullName>
    </submittedName>
</protein>
<evidence type="ECO:0000313" key="5">
    <source>
        <dbReference type="Proteomes" id="UP000515154"/>
    </source>
</evidence>
<dbReference type="Proteomes" id="UP000515154">
    <property type="component" value="Linkage group LG2"/>
</dbReference>
<dbReference type="PROSITE" id="PS00626">
    <property type="entry name" value="RCC1_2"/>
    <property type="match status" value="2"/>
</dbReference>
<feature type="repeat" description="RCC1" evidence="2">
    <location>
        <begin position="158"/>
        <end position="207"/>
    </location>
</feature>
<feature type="compositionally biased region" description="Acidic residues" evidence="3">
    <location>
        <begin position="618"/>
        <end position="638"/>
    </location>
</feature>
<dbReference type="PANTHER" id="PTHR22872">
    <property type="entry name" value="BTK-BINDING PROTEIN-RELATED"/>
    <property type="match status" value="1"/>
</dbReference>
<feature type="repeat" description="RCC1" evidence="2">
    <location>
        <begin position="105"/>
        <end position="157"/>
    </location>
</feature>
<feature type="repeat" description="RCC1" evidence="2">
    <location>
        <begin position="11"/>
        <end position="52"/>
    </location>
</feature>
<dbReference type="RefSeq" id="XP_029654145.1">
    <property type="nucleotide sequence ID" value="XM_029798285.2"/>
</dbReference>
<gene>
    <name evidence="6" type="primary">LOC115227454</name>
</gene>
<feature type="region of interest" description="Disordered" evidence="3">
    <location>
        <begin position="590"/>
        <end position="801"/>
    </location>
</feature>
<feature type="compositionally biased region" description="Polar residues" evidence="3">
    <location>
        <begin position="411"/>
        <end position="433"/>
    </location>
</feature>
<reference evidence="6" key="1">
    <citation type="submission" date="2025-08" db="UniProtKB">
        <authorList>
            <consortium name="RefSeq"/>
        </authorList>
    </citation>
    <scope>IDENTIFICATION</scope>
</reference>
<feature type="repeat" description="RCC1" evidence="2">
    <location>
        <begin position="311"/>
        <end position="364"/>
    </location>
</feature>
<feature type="region of interest" description="Disordered" evidence="3">
    <location>
        <begin position="401"/>
        <end position="433"/>
    </location>
</feature>
<evidence type="ECO:0000256" key="1">
    <source>
        <dbReference type="ARBA" id="ARBA00022737"/>
    </source>
</evidence>
<dbReference type="InterPro" id="IPR058923">
    <property type="entry name" value="RCC1-like_dom"/>
</dbReference>
<organism evidence="5 6">
    <name type="scientific">Octopus sinensis</name>
    <name type="common">East Asian common octopus</name>
    <dbReference type="NCBI Taxonomy" id="2607531"/>
    <lineage>
        <taxon>Eukaryota</taxon>
        <taxon>Metazoa</taxon>
        <taxon>Spiralia</taxon>
        <taxon>Lophotrochozoa</taxon>
        <taxon>Mollusca</taxon>
        <taxon>Cephalopoda</taxon>
        <taxon>Coleoidea</taxon>
        <taxon>Octopodiformes</taxon>
        <taxon>Octopoda</taxon>
        <taxon>Incirrata</taxon>
        <taxon>Octopodidae</taxon>
        <taxon>Octopus</taxon>
    </lineage>
</organism>
<feature type="compositionally biased region" description="Basic and acidic residues" evidence="3">
    <location>
        <begin position="746"/>
        <end position="761"/>
    </location>
</feature>
<feature type="compositionally biased region" description="Basic and acidic residues" evidence="3">
    <location>
        <begin position="675"/>
        <end position="691"/>
    </location>
</feature>
<accession>A0A6P7TW64</accession>
<dbReference type="Pfam" id="PF00415">
    <property type="entry name" value="RCC1"/>
    <property type="match status" value="1"/>
</dbReference>
<feature type="repeat" description="RCC1" evidence="2">
    <location>
        <begin position="208"/>
        <end position="259"/>
    </location>
</feature>